<dbReference type="VEuPathDB" id="FungiDB:SPBR_06180"/>
<evidence type="ECO:0000256" key="1">
    <source>
        <dbReference type="SAM" id="Coils"/>
    </source>
</evidence>
<reference evidence="3 4" key="1">
    <citation type="journal article" date="2014" name="BMC Genomics">
        <title>Comparative genomics of the major fungal agents of human and animal Sporotrichosis: Sporothrix schenckii and Sporothrix brasiliensis.</title>
        <authorList>
            <person name="Teixeira M.M."/>
            <person name="de Almeida L.G."/>
            <person name="Kubitschek-Barreira P."/>
            <person name="Alves F.L."/>
            <person name="Kioshima E.S."/>
            <person name="Abadio A.K."/>
            <person name="Fernandes L."/>
            <person name="Derengowski L.S."/>
            <person name="Ferreira K.S."/>
            <person name="Souza R.C."/>
            <person name="Ruiz J.C."/>
            <person name="de Andrade N.C."/>
            <person name="Paes H.C."/>
            <person name="Nicola A.M."/>
            <person name="Albuquerque P."/>
            <person name="Gerber A.L."/>
            <person name="Martins V.P."/>
            <person name="Peconick L.D."/>
            <person name="Neto A.V."/>
            <person name="Chaucanez C.B."/>
            <person name="Silva P.A."/>
            <person name="Cunha O.L."/>
            <person name="de Oliveira F.F."/>
            <person name="dos Santos T.C."/>
            <person name="Barros A.L."/>
            <person name="Soares M.A."/>
            <person name="de Oliveira L.M."/>
            <person name="Marini M.M."/>
            <person name="Villalobos-Duno H."/>
            <person name="Cunha M.M."/>
            <person name="de Hoog S."/>
            <person name="da Silveira J.F."/>
            <person name="Henrissat B."/>
            <person name="Nino-Vega G.A."/>
            <person name="Cisalpino P.S."/>
            <person name="Mora-Montes H.M."/>
            <person name="Almeida S.R."/>
            <person name="Stajich J.E."/>
            <person name="Lopes-Bezerra L.M."/>
            <person name="Vasconcelos A.T."/>
            <person name="Felipe M.S."/>
        </authorList>
    </citation>
    <scope>NUCLEOTIDE SEQUENCE [LARGE SCALE GENOMIC DNA]</scope>
    <source>
        <strain evidence="3 4">5110</strain>
    </source>
</reference>
<proteinExistence type="predicted"/>
<feature type="compositionally biased region" description="Low complexity" evidence="2">
    <location>
        <begin position="115"/>
        <end position="128"/>
    </location>
</feature>
<feature type="region of interest" description="Disordered" evidence="2">
    <location>
        <begin position="108"/>
        <end position="145"/>
    </location>
</feature>
<dbReference type="InterPro" id="IPR018565">
    <property type="entry name" value="Nkp2/Cnl2"/>
</dbReference>
<dbReference type="EMBL" id="AWTV01000004">
    <property type="protein sequence ID" value="KIH94327.1"/>
    <property type="molecule type" value="Genomic_DNA"/>
</dbReference>
<dbReference type="Pfam" id="PF09447">
    <property type="entry name" value="Cnl2_NKP2"/>
    <property type="match status" value="1"/>
</dbReference>
<dbReference type="RefSeq" id="XP_040622337.1">
    <property type="nucleotide sequence ID" value="XM_040764442.1"/>
</dbReference>
<keyword evidence="4" id="KW-1185">Reference proteome</keyword>
<protein>
    <submittedName>
        <fullName evidence="3">Centromere-localized protein 2</fullName>
    </submittedName>
</protein>
<accession>A0A0C2JBR7</accession>
<comment type="caution">
    <text evidence="3">The sequence shown here is derived from an EMBL/GenBank/DDBJ whole genome shotgun (WGS) entry which is preliminary data.</text>
</comment>
<dbReference type="PANTHER" id="PTHR28064:SF1">
    <property type="entry name" value="INNER KINETOCHORE SUBUNIT NKP2"/>
    <property type="match status" value="1"/>
</dbReference>
<dbReference type="GO" id="GO:0031511">
    <property type="term" value="C:Mis6-Sim4 complex"/>
    <property type="evidence" value="ECO:0007669"/>
    <property type="project" value="TreeGrafter"/>
</dbReference>
<dbReference type="Proteomes" id="UP000031575">
    <property type="component" value="Unassembled WGS sequence"/>
</dbReference>
<sequence length="234" mass="25016">MAPTEASILEQFLLAPSQLPTIISLDDFTALFPRTLQSSPQVRALYRDLQRQRSAVVDAVAADIDDEVAKGRLLRRYAVRARLRAEAQEDVAGDDELQIERFVASSAPDGSDRITAGTDAGTATTTGAGAAGGRGSGGPSSHSLTSIVPELDDAIRDLEAEIQQLDEEEARLMAAVQQSVGNLSDLRYGRLYNPQLPDEVIKGLQNVQATCEQMTAETSTSTVSTNTADQRPAT</sequence>
<dbReference type="OrthoDB" id="2311687at2759"/>
<evidence type="ECO:0000313" key="4">
    <source>
        <dbReference type="Proteomes" id="UP000031575"/>
    </source>
</evidence>
<dbReference type="PANTHER" id="PTHR28064">
    <property type="entry name" value="INNER KINETOCHORE SUBUNIT NKP2"/>
    <property type="match status" value="1"/>
</dbReference>
<dbReference type="HOGENOM" id="CLU_077446_2_0_1"/>
<evidence type="ECO:0000256" key="2">
    <source>
        <dbReference type="SAM" id="MobiDB-lite"/>
    </source>
</evidence>
<organism evidence="3 4">
    <name type="scientific">Sporothrix brasiliensis 5110</name>
    <dbReference type="NCBI Taxonomy" id="1398154"/>
    <lineage>
        <taxon>Eukaryota</taxon>
        <taxon>Fungi</taxon>
        <taxon>Dikarya</taxon>
        <taxon>Ascomycota</taxon>
        <taxon>Pezizomycotina</taxon>
        <taxon>Sordariomycetes</taxon>
        <taxon>Sordariomycetidae</taxon>
        <taxon>Ophiostomatales</taxon>
        <taxon>Ophiostomataceae</taxon>
        <taxon>Sporothrix</taxon>
    </lineage>
</organism>
<dbReference type="AlphaFoldDB" id="A0A0C2JBR7"/>
<feature type="compositionally biased region" description="Gly residues" evidence="2">
    <location>
        <begin position="129"/>
        <end position="138"/>
    </location>
</feature>
<evidence type="ECO:0000313" key="3">
    <source>
        <dbReference type="EMBL" id="KIH94327.1"/>
    </source>
</evidence>
<name>A0A0C2JBR7_9PEZI</name>
<feature type="coiled-coil region" evidence="1">
    <location>
        <begin position="148"/>
        <end position="178"/>
    </location>
</feature>
<dbReference type="GeneID" id="63679363"/>
<feature type="region of interest" description="Disordered" evidence="2">
    <location>
        <begin position="215"/>
        <end position="234"/>
    </location>
</feature>
<dbReference type="GO" id="GO:0007059">
    <property type="term" value="P:chromosome segregation"/>
    <property type="evidence" value="ECO:0007669"/>
    <property type="project" value="TreeGrafter"/>
</dbReference>
<keyword evidence="1" id="KW-0175">Coiled coil</keyword>
<gene>
    <name evidence="3" type="ORF">SPBR_06180</name>
</gene>